<keyword evidence="5" id="KW-1015">Disulfide bond</keyword>
<comment type="subcellular location">
    <subcellularLocation>
        <location evidence="1">Secreted</location>
    </subcellularLocation>
</comment>
<proteinExistence type="inferred from homology"/>
<name>A0A8D0E339_SALMN</name>
<evidence type="ECO:0000256" key="6">
    <source>
        <dbReference type="SAM" id="SignalP"/>
    </source>
</evidence>
<dbReference type="AlphaFoldDB" id="A0A8D0E339"/>
<dbReference type="GO" id="GO:0010460">
    <property type="term" value="P:positive regulation of heart rate"/>
    <property type="evidence" value="ECO:0007669"/>
    <property type="project" value="TreeGrafter"/>
</dbReference>
<evidence type="ECO:0000256" key="5">
    <source>
        <dbReference type="ARBA" id="ARBA00023157"/>
    </source>
</evidence>
<evidence type="ECO:0000313" key="7">
    <source>
        <dbReference type="Ensembl" id="ENSSMRP00000025527.1"/>
    </source>
</evidence>
<dbReference type="PANTHER" id="PTHR23414">
    <property type="entry name" value="ADRENOMEDULLIN, ADM"/>
    <property type="match status" value="1"/>
</dbReference>
<dbReference type="GeneTree" id="ENSGT00940000175182"/>
<dbReference type="Proteomes" id="UP000694421">
    <property type="component" value="Unplaced"/>
</dbReference>
<feature type="chain" id="PRO_5034669639" description="ADM2" evidence="6">
    <location>
        <begin position="36"/>
        <end position="180"/>
    </location>
</feature>
<dbReference type="InterPro" id="IPR051665">
    <property type="entry name" value="Adrenomedullin-reg_peptide"/>
</dbReference>
<evidence type="ECO:0000313" key="8">
    <source>
        <dbReference type="Proteomes" id="UP000694421"/>
    </source>
</evidence>
<evidence type="ECO:0000256" key="4">
    <source>
        <dbReference type="ARBA" id="ARBA00022729"/>
    </source>
</evidence>
<dbReference type="GO" id="GO:0005576">
    <property type="term" value="C:extracellular region"/>
    <property type="evidence" value="ECO:0007669"/>
    <property type="project" value="UniProtKB-SubCell"/>
</dbReference>
<keyword evidence="4 6" id="KW-0732">Signal</keyword>
<comment type="similarity">
    <text evidence="2">Belongs to the adrenomedullin family.</text>
</comment>
<protein>
    <recommendedName>
        <fullName evidence="9">ADM2</fullName>
    </recommendedName>
</protein>
<dbReference type="PANTHER" id="PTHR23414:SF2">
    <property type="entry name" value="PROTEIN ADM2"/>
    <property type="match status" value="1"/>
</dbReference>
<keyword evidence="8" id="KW-1185">Reference proteome</keyword>
<organism evidence="7 8">
    <name type="scientific">Salvator merianae</name>
    <name type="common">Argentine black and white tegu</name>
    <name type="synonym">Tupinambis merianae</name>
    <dbReference type="NCBI Taxonomy" id="96440"/>
    <lineage>
        <taxon>Eukaryota</taxon>
        <taxon>Metazoa</taxon>
        <taxon>Chordata</taxon>
        <taxon>Craniata</taxon>
        <taxon>Vertebrata</taxon>
        <taxon>Euteleostomi</taxon>
        <taxon>Lepidosauria</taxon>
        <taxon>Squamata</taxon>
        <taxon>Bifurcata</taxon>
        <taxon>Unidentata</taxon>
        <taxon>Episquamata</taxon>
        <taxon>Laterata</taxon>
        <taxon>Teiioidea</taxon>
        <taxon>Teiidae</taxon>
        <taxon>Salvator</taxon>
    </lineage>
</organism>
<evidence type="ECO:0000256" key="2">
    <source>
        <dbReference type="ARBA" id="ARBA00010575"/>
    </source>
</evidence>
<feature type="signal peptide" evidence="6">
    <location>
        <begin position="1"/>
        <end position="35"/>
    </location>
</feature>
<dbReference type="Ensembl" id="ENSSMRT00000029876.1">
    <property type="protein sequence ID" value="ENSSMRP00000025527.1"/>
    <property type="gene ID" value="ENSSMRG00000019735.1"/>
</dbReference>
<reference evidence="7" key="1">
    <citation type="submission" date="2025-08" db="UniProtKB">
        <authorList>
            <consortium name="Ensembl"/>
        </authorList>
    </citation>
    <scope>IDENTIFICATION</scope>
</reference>
<evidence type="ECO:0000256" key="3">
    <source>
        <dbReference type="ARBA" id="ARBA00022525"/>
    </source>
</evidence>
<dbReference type="GO" id="GO:0003073">
    <property type="term" value="P:regulation of systemic arterial blood pressure"/>
    <property type="evidence" value="ECO:0007669"/>
    <property type="project" value="TreeGrafter"/>
</dbReference>
<sequence length="180" mass="19933">MDGRTLARRACISLRPARHWLLLLLLLLLQSPPQGVEPAPSGLTIPSPTWPRIRCARRPSPAIRSTTEALSNHTEETRPAGMQPRAALAAWLPHCCHGLRRHVGREVDYQRLGRGCLPQLPQRTAGQRLKRHAAAQLMRVGCALGTCQVQNLGHRLWLLKGQSGRHDSSPMNPNSPHSYG</sequence>
<evidence type="ECO:0000256" key="1">
    <source>
        <dbReference type="ARBA" id="ARBA00004613"/>
    </source>
</evidence>
<keyword evidence="3" id="KW-0964">Secreted</keyword>
<reference evidence="7" key="2">
    <citation type="submission" date="2025-09" db="UniProtKB">
        <authorList>
            <consortium name="Ensembl"/>
        </authorList>
    </citation>
    <scope>IDENTIFICATION</scope>
</reference>
<dbReference type="GO" id="GO:0007189">
    <property type="term" value="P:adenylate cyclase-activating G protein-coupled receptor signaling pathway"/>
    <property type="evidence" value="ECO:0007669"/>
    <property type="project" value="TreeGrafter"/>
</dbReference>
<evidence type="ECO:0008006" key="9">
    <source>
        <dbReference type="Google" id="ProtNLM"/>
    </source>
</evidence>
<accession>A0A8D0E339</accession>